<comment type="caution">
    <text evidence="2">The sequence shown here is derived from an EMBL/GenBank/DDBJ whole genome shotgun (WGS) entry which is preliminary data.</text>
</comment>
<dbReference type="GO" id="GO:0003677">
    <property type="term" value="F:DNA binding"/>
    <property type="evidence" value="ECO:0007669"/>
    <property type="project" value="InterPro"/>
</dbReference>
<name>A0A6B4JIT6_CLOBO</name>
<organism evidence="2 3">
    <name type="scientific">Clostridium botulinum</name>
    <dbReference type="NCBI Taxonomy" id="1491"/>
    <lineage>
        <taxon>Bacteria</taxon>
        <taxon>Bacillati</taxon>
        <taxon>Bacillota</taxon>
        <taxon>Clostridia</taxon>
        <taxon>Eubacteriales</taxon>
        <taxon>Clostridiaceae</taxon>
        <taxon>Clostridium</taxon>
    </lineage>
</organism>
<evidence type="ECO:0000313" key="3">
    <source>
        <dbReference type="Proteomes" id="UP000486903"/>
    </source>
</evidence>
<proteinExistence type="predicted"/>
<accession>A0A6B4JIT6</accession>
<reference evidence="2 3" key="1">
    <citation type="submission" date="2019-04" db="EMBL/GenBank/DDBJ databases">
        <title>Genome sequencing of Clostridium botulinum Groups I-IV and Clostridium butyricum.</title>
        <authorList>
            <person name="Brunt J."/>
            <person name="Van Vliet A.H.M."/>
            <person name="Stringer S.C."/>
            <person name="Carter A.T."/>
            <person name="Peck M.W."/>
        </authorList>
    </citation>
    <scope>NUCLEOTIDE SEQUENCE [LARGE SCALE GENOMIC DNA]</scope>
    <source>
        <strain evidence="2 3">BL81</strain>
    </source>
</reference>
<dbReference type="EMBL" id="SXFB01000001">
    <property type="protein sequence ID" value="NFV24633.1"/>
    <property type="molecule type" value="Genomic_DNA"/>
</dbReference>
<dbReference type="RefSeq" id="WP_003373890.1">
    <property type="nucleotide sequence ID" value="NZ_JACBBA010000001.1"/>
</dbReference>
<gene>
    <name evidence="2" type="ORF">FDG31_00350</name>
</gene>
<feature type="domain" description="Helix-turn-helix" evidence="1">
    <location>
        <begin position="5"/>
        <end position="51"/>
    </location>
</feature>
<dbReference type="InterPro" id="IPR041657">
    <property type="entry name" value="HTH_17"/>
</dbReference>
<dbReference type="Pfam" id="PF12728">
    <property type="entry name" value="HTH_17"/>
    <property type="match status" value="1"/>
</dbReference>
<dbReference type="NCBIfam" id="TIGR01764">
    <property type="entry name" value="excise"/>
    <property type="match status" value="1"/>
</dbReference>
<dbReference type="InterPro" id="IPR010093">
    <property type="entry name" value="SinI_DNA-bd"/>
</dbReference>
<protein>
    <submittedName>
        <fullName evidence="2">Helix-turn-helix domain-containing protein</fullName>
    </submittedName>
</protein>
<evidence type="ECO:0000313" key="2">
    <source>
        <dbReference type="EMBL" id="NFV24633.1"/>
    </source>
</evidence>
<evidence type="ECO:0000259" key="1">
    <source>
        <dbReference type="Pfam" id="PF12728"/>
    </source>
</evidence>
<dbReference type="Proteomes" id="UP000486903">
    <property type="component" value="Unassembled WGS sequence"/>
</dbReference>
<sequence length="71" mass="8304">MEDILFTVKEASKLLKTDEPTIRRLISRGLMKALRLGRIKIRKVEIERFAEWAEGKDLNDLDDIKELECAM</sequence>
<dbReference type="AlphaFoldDB" id="A0A6B4JIT6"/>